<keyword evidence="2" id="KW-1185">Reference proteome</keyword>
<proteinExistence type="predicted"/>
<evidence type="ECO:0000313" key="1">
    <source>
        <dbReference type="EMBL" id="CAB3774970.1"/>
    </source>
</evidence>
<evidence type="ECO:0000313" key="2">
    <source>
        <dbReference type="Proteomes" id="UP000494363"/>
    </source>
</evidence>
<organism evidence="1 2">
    <name type="scientific">Paraburkholderia humisilvae</name>
    <dbReference type="NCBI Taxonomy" id="627669"/>
    <lineage>
        <taxon>Bacteria</taxon>
        <taxon>Pseudomonadati</taxon>
        <taxon>Pseudomonadota</taxon>
        <taxon>Betaproteobacteria</taxon>
        <taxon>Burkholderiales</taxon>
        <taxon>Burkholderiaceae</taxon>
        <taxon>Paraburkholderia</taxon>
    </lineage>
</organism>
<reference evidence="1 2" key="1">
    <citation type="submission" date="2020-04" db="EMBL/GenBank/DDBJ databases">
        <authorList>
            <person name="De Canck E."/>
        </authorList>
    </citation>
    <scope>NUCLEOTIDE SEQUENCE [LARGE SCALE GENOMIC DNA]</scope>
    <source>
        <strain evidence="1 2">LMG 29542</strain>
    </source>
</reference>
<name>A0A6J5F7Z9_9BURK</name>
<protein>
    <submittedName>
        <fullName evidence="1">Uncharacterized protein</fullName>
    </submittedName>
</protein>
<dbReference type="Proteomes" id="UP000494363">
    <property type="component" value="Unassembled WGS sequence"/>
</dbReference>
<sequence>MTAVIIQNVNTNDYLDVNSNGAPVFSANPKSWTAINITQKQFTDGTYTNAMFQDPVSKKYLSWSVTLTLSDSAEDAQFSPGGPSVNGVAPLPFSSPFGGIGLALGEDASKQPVAAVGQGEGLFKLSFDRS</sequence>
<dbReference type="RefSeq" id="WP_175233385.1">
    <property type="nucleotide sequence ID" value="NZ_CADIKH010000217.1"/>
</dbReference>
<accession>A0A6J5F7Z9</accession>
<dbReference type="AlphaFoldDB" id="A0A6J5F7Z9"/>
<dbReference type="EMBL" id="CADIKH010000217">
    <property type="protein sequence ID" value="CAB3774970.1"/>
    <property type="molecule type" value="Genomic_DNA"/>
</dbReference>
<gene>
    <name evidence="1" type="ORF">LMG29542_08352</name>
</gene>